<dbReference type="EMBL" id="QLLQ01000017">
    <property type="protein sequence ID" value="RAJ19938.1"/>
    <property type="molecule type" value="Genomic_DNA"/>
</dbReference>
<dbReference type="OrthoDB" id="190276at2"/>
<dbReference type="PANTHER" id="PTHR31212:SF4">
    <property type="entry name" value="ALPHA-KETOGLUTARATE-DEPENDENT DIOXYGENASE ALKB HOMOLOG 3"/>
    <property type="match status" value="1"/>
</dbReference>
<proteinExistence type="predicted"/>
<evidence type="ECO:0000256" key="4">
    <source>
        <dbReference type="ARBA" id="ARBA00022842"/>
    </source>
</evidence>
<keyword evidence="6" id="KW-0560">Oxidoreductase</keyword>
<evidence type="ECO:0000256" key="2">
    <source>
        <dbReference type="ARBA" id="ARBA00022723"/>
    </source>
</evidence>
<dbReference type="GO" id="GO:0016705">
    <property type="term" value="F:oxidoreductase activity, acting on paired donors, with incorporation or reduction of molecular oxygen"/>
    <property type="evidence" value="ECO:0007669"/>
    <property type="project" value="UniProtKB-ARBA"/>
</dbReference>
<evidence type="ECO:0000313" key="10">
    <source>
        <dbReference type="EMBL" id="RAJ19938.1"/>
    </source>
</evidence>
<dbReference type="InterPro" id="IPR027450">
    <property type="entry name" value="AlkB-like"/>
</dbReference>
<dbReference type="GO" id="GO:0016787">
    <property type="term" value="F:hydrolase activity"/>
    <property type="evidence" value="ECO:0007669"/>
    <property type="project" value="UniProtKB-ARBA"/>
</dbReference>
<gene>
    <name evidence="10" type="ORF">LX77_03327</name>
</gene>
<dbReference type="GO" id="GO:0046872">
    <property type="term" value="F:metal ion binding"/>
    <property type="evidence" value="ECO:0007669"/>
    <property type="project" value="UniProtKB-KW"/>
</dbReference>
<comment type="cofactor">
    <cofactor evidence="1">
        <name>Fe(2+)</name>
        <dbReference type="ChEBI" id="CHEBI:29033"/>
    </cofactor>
</comment>
<dbReference type="SUPFAM" id="SSF51197">
    <property type="entry name" value="Clavaminate synthase-like"/>
    <property type="match status" value="1"/>
</dbReference>
<dbReference type="InterPro" id="IPR032854">
    <property type="entry name" value="ALKBH3"/>
</dbReference>
<keyword evidence="4" id="KW-0460">Magnesium</keyword>
<dbReference type="Gene3D" id="2.60.120.590">
    <property type="entry name" value="Alpha-ketoglutarate-dependent dioxygenase AlkB-like"/>
    <property type="match status" value="1"/>
</dbReference>
<reference evidence="10 11" key="1">
    <citation type="submission" date="2018-06" db="EMBL/GenBank/DDBJ databases">
        <title>Genomic Encyclopedia of Archaeal and Bacterial Type Strains, Phase II (KMG-II): from individual species to whole genera.</title>
        <authorList>
            <person name="Goeker M."/>
        </authorList>
    </citation>
    <scope>NUCLEOTIDE SEQUENCE [LARGE SCALE GENOMIC DNA]</scope>
    <source>
        <strain evidence="10 11">DSM 12408</strain>
    </source>
</reference>
<dbReference type="STRING" id="49280.A9996_01965"/>
<evidence type="ECO:0000256" key="8">
    <source>
        <dbReference type="ARBA" id="ARBA00023204"/>
    </source>
</evidence>
<keyword evidence="11" id="KW-1185">Reference proteome</keyword>
<dbReference type="InterPro" id="IPR037151">
    <property type="entry name" value="AlkB-like_sf"/>
</dbReference>
<evidence type="ECO:0000256" key="5">
    <source>
        <dbReference type="ARBA" id="ARBA00022964"/>
    </source>
</evidence>
<dbReference type="Proteomes" id="UP000248987">
    <property type="component" value="Unassembled WGS sequence"/>
</dbReference>
<dbReference type="GO" id="GO:0032451">
    <property type="term" value="F:demethylase activity"/>
    <property type="evidence" value="ECO:0007669"/>
    <property type="project" value="UniProtKB-ARBA"/>
</dbReference>
<name>A0A1A7R5T5_9FLAO</name>
<feature type="domain" description="Fe2OG dioxygenase" evidence="9">
    <location>
        <begin position="101"/>
        <end position="198"/>
    </location>
</feature>
<dbReference type="RefSeq" id="WP_066430314.1">
    <property type="nucleotide sequence ID" value="NZ_LZRN01000003.1"/>
</dbReference>
<dbReference type="GO" id="GO:0006307">
    <property type="term" value="P:DNA alkylation repair"/>
    <property type="evidence" value="ECO:0007669"/>
    <property type="project" value="InterPro"/>
</dbReference>
<keyword evidence="2" id="KW-0479">Metal-binding</keyword>
<organism evidence="10 11">
    <name type="scientific">Gelidibacter algens</name>
    <dbReference type="NCBI Taxonomy" id="49280"/>
    <lineage>
        <taxon>Bacteria</taxon>
        <taxon>Pseudomonadati</taxon>
        <taxon>Bacteroidota</taxon>
        <taxon>Flavobacteriia</taxon>
        <taxon>Flavobacteriales</taxon>
        <taxon>Flavobacteriaceae</taxon>
        <taxon>Gelidibacter</taxon>
    </lineage>
</organism>
<protein>
    <submittedName>
        <fullName evidence="10">Alkylated DNA repair dioxygenase AlkB</fullName>
    </submittedName>
</protein>
<evidence type="ECO:0000313" key="11">
    <source>
        <dbReference type="Proteomes" id="UP000248987"/>
    </source>
</evidence>
<sequence length="198" mass="23120">MDLFSAEKRHLHLPNAEVIYIPDFYDPQKADGYFEHLISRVPWQQDDIKIFGKVYAQPRLTALFATNEKPYSYSNITMTPNKLTAELGQIKTDIEAVCQHQFTTVLLNYYRTGADSNGWHADNEKELGENPVIASLSFGASRTFHFKHRTIKEEHYKLNLEHGSLLIMRGEMQHFWLHQIPKTKKRVEARINLTFRTL</sequence>
<comment type="caution">
    <text evidence="10">The sequence shown here is derived from an EMBL/GenBank/DDBJ whole genome shotgun (WGS) entry which is preliminary data.</text>
</comment>
<dbReference type="PANTHER" id="PTHR31212">
    <property type="entry name" value="ALPHA-KETOGLUTARATE-DEPENDENT DIOXYGENASE ALKB HOMOLOG 3"/>
    <property type="match status" value="1"/>
</dbReference>
<keyword evidence="5 10" id="KW-0223">Dioxygenase</keyword>
<dbReference type="GO" id="GO:0140097">
    <property type="term" value="F:catalytic activity, acting on DNA"/>
    <property type="evidence" value="ECO:0007669"/>
    <property type="project" value="UniProtKB-ARBA"/>
</dbReference>
<evidence type="ECO:0000256" key="6">
    <source>
        <dbReference type="ARBA" id="ARBA00023002"/>
    </source>
</evidence>
<evidence type="ECO:0000259" key="9">
    <source>
        <dbReference type="PROSITE" id="PS51471"/>
    </source>
</evidence>
<keyword evidence="7" id="KW-0408">Iron</keyword>
<evidence type="ECO:0000256" key="1">
    <source>
        <dbReference type="ARBA" id="ARBA00001954"/>
    </source>
</evidence>
<dbReference type="Pfam" id="PF13532">
    <property type="entry name" value="2OG-FeII_Oxy_2"/>
    <property type="match status" value="1"/>
</dbReference>
<dbReference type="InterPro" id="IPR005123">
    <property type="entry name" value="Oxoglu/Fe-dep_dioxygenase_dom"/>
</dbReference>
<accession>A0A1A7R5T5</accession>
<keyword evidence="8" id="KW-0234">DNA repair</keyword>
<dbReference type="PROSITE" id="PS51471">
    <property type="entry name" value="FE2OG_OXY"/>
    <property type="match status" value="1"/>
</dbReference>
<evidence type="ECO:0000256" key="3">
    <source>
        <dbReference type="ARBA" id="ARBA00022763"/>
    </source>
</evidence>
<dbReference type="FunFam" id="2.60.120.590:FF:000004">
    <property type="entry name" value="DNA oxidative demethylase ALKBH2"/>
    <property type="match status" value="1"/>
</dbReference>
<evidence type="ECO:0000256" key="7">
    <source>
        <dbReference type="ARBA" id="ARBA00023004"/>
    </source>
</evidence>
<dbReference type="GO" id="GO:0051213">
    <property type="term" value="F:dioxygenase activity"/>
    <property type="evidence" value="ECO:0007669"/>
    <property type="project" value="UniProtKB-KW"/>
</dbReference>
<dbReference type="AlphaFoldDB" id="A0A1A7R5T5"/>
<keyword evidence="3" id="KW-0227">DNA damage</keyword>